<evidence type="ECO:0000256" key="1">
    <source>
        <dbReference type="SAM" id="MobiDB-lite"/>
    </source>
</evidence>
<keyword evidence="2" id="KW-1133">Transmembrane helix</keyword>
<name>A0A9X0AA32_9HELO</name>
<organism evidence="4 5">
    <name type="scientific">Sclerotinia nivalis</name>
    <dbReference type="NCBI Taxonomy" id="352851"/>
    <lineage>
        <taxon>Eukaryota</taxon>
        <taxon>Fungi</taxon>
        <taxon>Dikarya</taxon>
        <taxon>Ascomycota</taxon>
        <taxon>Pezizomycotina</taxon>
        <taxon>Leotiomycetes</taxon>
        <taxon>Helotiales</taxon>
        <taxon>Sclerotiniaceae</taxon>
        <taxon>Sclerotinia</taxon>
    </lineage>
</organism>
<keyword evidence="3" id="KW-0732">Signal</keyword>
<evidence type="ECO:0008006" key="6">
    <source>
        <dbReference type="Google" id="ProtNLM"/>
    </source>
</evidence>
<keyword evidence="2" id="KW-0812">Transmembrane</keyword>
<proteinExistence type="predicted"/>
<sequence length="299" mass="31609">MMHLAISFGLFCWLTGLVKGQCYSYVGVEMDPAYMPCNGSAPVSMCCRLGVINNNGGDKCGSGSAYGLCGITGSQLWRESCTDKTWQSPLCLKLCVGVNDTEITACPDGSYCCGQNAADCCNANEGKFIVNNQVSDTAAANSSSTQTSQPTSASSTPISIHASEFGSSSTSAVTLSTVVQSNSVQTSVMITTVYQPLPTSTSQYSSKNSQQPLPTSAKAGIAAGTAAGIVSLLALAVFFWKRVQTKSKLHEPPATEIKPSSLDLDRRPTYVYRAEVDGAMPKRVEIHGYGRRSEPAEML</sequence>
<accession>A0A9X0AA32</accession>
<keyword evidence="5" id="KW-1185">Reference proteome</keyword>
<dbReference type="EMBL" id="JAPEIS010000015">
    <property type="protein sequence ID" value="KAJ8058827.1"/>
    <property type="molecule type" value="Genomic_DNA"/>
</dbReference>
<dbReference type="AlphaFoldDB" id="A0A9X0AA32"/>
<gene>
    <name evidence="4" type="ORF">OCU04_011813</name>
</gene>
<dbReference type="Proteomes" id="UP001152300">
    <property type="component" value="Unassembled WGS sequence"/>
</dbReference>
<evidence type="ECO:0000313" key="4">
    <source>
        <dbReference type="EMBL" id="KAJ8058827.1"/>
    </source>
</evidence>
<evidence type="ECO:0000256" key="3">
    <source>
        <dbReference type="SAM" id="SignalP"/>
    </source>
</evidence>
<evidence type="ECO:0000256" key="2">
    <source>
        <dbReference type="SAM" id="Phobius"/>
    </source>
</evidence>
<feature type="region of interest" description="Disordered" evidence="1">
    <location>
        <begin position="140"/>
        <end position="159"/>
    </location>
</feature>
<keyword evidence="2" id="KW-0472">Membrane</keyword>
<feature type="signal peptide" evidence="3">
    <location>
        <begin position="1"/>
        <end position="20"/>
    </location>
</feature>
<comment type="caution">
    <text evidence="4">The sequence shown here is derived from an EMBL/GenBank/DDBJ whole genome shotgun (WGS) entry which is preliminary data.</text>
</comment>
<evidence type="ECO:0000313" key="5">
    <source>
        <dbReference type="Proteomes" id="UP001152300"/>
    </source>
</evidence>
<feature type="transmembrane region" description="Helical" evidence="2">
    <location>
        <begin position="219"/>
        <end position="240"/>
    </location>
</feature>
<dbReference type="OrthoDB" id="5215637at2759"/>
<feature type="chain" id="PRO_5040999795" description="Mid2 domain-containing protein" evidence="3">
    <location>
        <begin position="21"/>
        <end position="299"/>
    </location>
</feature>
<reference evidence="4" key="1">
    <citation type="submission" date="2022-11" db="EMBL/GenBank/DDBJ databases">
        <title>Genome Resource of Sclerotinia nivalis Strain SnTB1, a Plant Pathogen Isolated from American Ginseng.</title>
        <authorList>
            <person name="Fan S."/>
        </authorList>
    </citation>
    <scope>NUCLEOTIDE SEQUENCE</scope>
    <source>
        <strain evidence="4">SnTB1</strain>
    </source>
</reference>
<protein>
    <recommendedName>
        <fullName evidence="6">Mid2 domain-containing protein</fullName>
    </recommendedName>
</protein>